<dbReference type="SUPFAM" id="SSF55785">
    <property type="entry name" value="PYP-like sensor domain (PAS domain)"/>
    <property type="match status" value="1"/>
</dbReference>
<dbReference type="InterPro" id="IPR000014">
    <property type="entry name" value="PAS"/>
</dbReference>
<evidence type="ECO:0000259" key="5">
    <source>
        <dbReference type="PROSITE" id="PS50111"/>
    </source>
</evidence>
<feature type="transmembrane region" description="Helical" evidence="4">
    <location>
        <begin position="15"/>
        <end position="34"/>
    </location>
</feature>
<dbReference type="SUPFAM" id="SSF58104">
    <property type="entry name" value="Methyl-accepting chemotaxis protein (MCP) signaling domain"/>
    <property type="match status" value="1"/>
</dbReference>
<dbReference type="PROSITE" id="PS50113">
    <property type="entry name" value="PAC"/>
    <property type="match status" value="1"/>
</dbReference>
<keyword evidence="4" id="KW-0472">Membrane</keyword>
<dbReference type="Gene3D" id="1.10.287.950">
    <property type="entry name" value="Methyl-accepting chemotaxis protein"/>
    <property type="match status" value="1"/>
</dbReference>
<evidence type="ECO:0000313" key="8">
    <source>
        <dbReference type="EMBL" id="QJT09129.1"/>
    </source>
</evidence>
<dbReference type="Gene3D" id="6.10.340.10">
    <property type="match status" value="1"/>
</dbReference>
<dbReference type="EMBL" id="CP039543">
    <property type="protein sequence ID" value="QJT09129.1"/>
    <property type="molecule type" value="Genomic_DNA"/>
</dbReference>
<protein>
    <submittedName>
        <fullName evidence="8">HAMP domain-containing protein</fullName>
    </submittedName>
</protein>
<dbReference type="PROSITE" id="PS50111">
    <property type="entry name" value="CHEMOTAXIS_TRANSDUC_2"/>
    <property type="match status" value="1"/>
</dbReference>
<evidence type="ECO:0000256" key="4">
    <source>
        <dbReference type="SAM" id="Phobius"/>
    </source>
</evidence>
<sequence length="808" mass="87390">MFQKFVEHLRIGHKLAIMSIFFFLPIAVLLYLMVAGIQYDIRFSTLEVYGNTYQRPLEKLLADVQNHRLYKVTEFDKSLGDLEQSIATSLQELQAIHDAIGVDLQFTPEGLDKRGRGGLVPERLAERWDAAKSAEDISAYDTVIADVQEMITHAGDTSNLILDPDLDSYYLMDMTLLALPQTQARLGDIMLAGANILGNPMGPAKRVQMAVYAAQLQDSDIARVLGSAETALNEDQNFYGVSETLAKNLQPALDDYKQKNAIFLGMLGEIADPMLPQPSRDKFFEAGLAARQSAFDLWDTTAQELDILLGKRIDSYKSRRLISLVLAGISILVALTLTVLVGRSITRPVAQLDNFTDKVAHGDLTAVLAGRFSGELRDLAGNIKAMVDELKQRLGFSQGILDGITMPCVVVDQNRKLTFVNNQLLDLMRKGGSPEGFLGSELASFFPRNPRIAETILSCLSSETVVLDHEIQGQDMDGQPFDILLSVTPVYDLDNALLGVFAQFTVLTRIKEQEARLREQNTIISGAAERARSIAAAVIQAVEGLSAQVTQATEGAGRQKARSSETAAAMEQMNYTVLEVAKNAGSAAEQAESARERAQEGRSIVDQSVTAIGRVAELSEELRNNMAELSTEVSSIGRIMGVISDIADQTNLLALNAAIEAARAGEAGRGFAVVADEVRKLAEKTMVATQEVGSAIESIQNGAQRNEHSVVQATEAVEEAKTLSGRSGEALAAIVSLVQSNTDQVRSIATAAEEQSTASDEINHAIDEINGISDETSQGMNGAAADVTALAEQARKLEVVIEELVATC</sequence>
<dbReference type="Proteomes" id="UP000503251">
    <property type="component" value="Chromosome"/>
</dbReference>
<dbReference type="SMART" id="SM00283">
    <property type="entry name" value="MA"/>
    <property type="match status" value="1"/>
</dbReference>
<dbReference type="InterPro" id="IPR013656">
    <property type="entry name" value="PAS_4"/>
</dbReference>
<dbReference type="CDD" id="cd11386">
    <property type="entry name" value="MCP_signal"/>
    <property type="match status" value="1"/>
</dbReference>
<dbReference type="PANTHER" id="PTHR32089:SF112">
    <property type="entry name" value="LYSOZYME-LIKE PROTEIN-RELATED"/>
    <property type="match status" value="1"/>
</dbReference>
<evidence type="ECO:0000256" key="1">
    <source>
        <dbReference type="ARBA" id="ARBA00023224"/>
    </source>
</evidence>
<evidence type="ECO:0000259" key="7">
    <source>
        <dbReference type="PROSITE" id="PS50885"/>
    </source>
</evidence>
<dbReference type="SMART" id="SM00304">
    <property type="entry name" value="HAMP"/>
    <property type="match status" value="1"/>
</dbReference>
<accession>A0ABX6NG52</accession>
<dbReference type="InterPro" id="IPR001610">
    <property type="entry name" value="PAC"/>
</dbReference>
<dbReference type="SMART" id="SM00086">
    <property type="entry name" value="PAC"/>
    <property type="match status" value="1"/>
</dbReference>
<dbReference type="PROSITE" id="PS50885">
    <property type="entry name" value="HAMP"/>
    <property type="match status" value="1"/>
</dbReference>
<dbReference type="InterPro" id="IPR003660">
    <property type="entry name" value="HAMP_dom"/>
</dbReference>
<dbReference type="InterPro" id="IPR000700">
    <property type="entry name" value="PAS-assoc_C"/>
</dbReference>
<gene>
    <name evidence="8" type="ORF">E8L03_09360</name>
</gene>
<evidence type="ECO:0000259" key="6">
    <source>
        <dbReference type="PROSITE" id="PS50113"/>
    </source>
</evidence>
<dbReference type="Pfam" id="PF00672">
    <property type="entry name" value="HAMP"/>
    <property type="match status" value="1"/>
</dbReference>
<proteinExistence type="inferred from homology"/>
<keyword evidence="9" id="KW-1185">Reference proteome</keyword>
<name>A0ABX6NG52_9BACT</name>
<dbReference type="PANTHER" id="PTHR32089">
    <property type="entry name" value="METHYL-ACCEPTING CHEMOTAXIS PROTEIN MCPB"/>
    <property type="match status" value="1"/>
</dbReference>
<dbReference type="Pfam" id="PF08448">
    <property type="entry name" value="PAS_4"/>
    <property type="match status" value="1"/>
</dbReference>
<dbReference type="CDD" id="cd00130">
    <property type="entry name" value="PAS"/>
    <property type="match status" value="1"/>
</dbReference>
<evidence type="ECO:0000256" key="2">
    <source>
        <dbReference type="ARBA" id="ARBA00029447"/>
    </source>
</evidence>
<dbReference type="CDD" id="cd06225">
    <property type="entry name" value="HAMP"/>
    <property type="match status" value="1"/>
</dbReference>
<feature type="transmembrane region" description="Helical" evidence="4">
    <location>
        <begin position="321"/>
        <end position="342"/>
    </location>
</feature>
<feature type="domain" description="PAC" evidence="6">
    <location>
        <begin position="467"/>
        <end position="519"/>
    </location>
</feature>
<reference evidence="8 9" key="1">
    <citation type="submission" date="2019-04" db="EMBL/GenBank/DDBJ databases">
        <title>Isolation and culture of sulfate reducing bacteria from the cold seep of the South China Sea.</title>
        <authorList>
            <person name="Sun C."/>
            <person name="Liu R."/>
        </authorList>
    </citation>
    <scope>NUCLEOTIDE SEQUENCE [LARGE SCALE GENOMIC DNA]</scope>
    <source>
        <strain evidence="8 9">CS1</strain>
    </source>
</reference>
<keyword evidence="4" id="KW-0812">Transmembrane</keyword>
<dbReference type="Gene3D" id="3.30.450.20">
    <property type="entry name" value="PAS domain"/>
    <property type="match status" value="1"/>
</dbReference>
<feature type="domain" description="HAMP" evidence="7">
    <location>
        <begin position="343"/>
        <end position="395"/>
    </location>
</feature>
<keyword evidence="4" id="KW-1133">Transmembrane helix</keyword>
<dbReference type="InterPro" id="IPR035965">
    <property type="entry name" value="PAS-like_dom_sf"/>
</dbReference>
<dbReference type="Pfam" id="PF00015">
    <property type="entry name" value="MCPsignal"/>
    <property type="match status" value="1"/>
</dbReference>
<comment type="similarity">
    <text evidence="2">Belongs to the methyl-accepting chemotaxis (MCP) protein family.</text>
</comment>
<keyword evidence="1 3" id="KW-0807">Transducer</keyword>
<dbReference type="InterPro" id="IPR004089">
    <property type="entry name" value="MCPsignal_dom"/>
</dbReference>
<feature type="domain" description="Methyl-accepting transducer" evidence="5">
    <location>
        <begin position="534"/>
        <end position="770"/>
    </location>
</feature>
<evidence type="ECO:0000256" key="3">
    <source>
        <dbReference type="PROSITE-ProRule" id="PRU00284"/>
    </source>
</evidence>
<organism evidence="8 9">
    <name type="scientific">Oceanidesulfovibrio marinus</name>
    <dbReference type="NCBI Taxonomy" id="370038"/>
    <lineage>
        <taxon>Bacteria</taxon>
        <taxon>Pseudomonadati</taxon>
        <taxon>Thermodesulfobacteriota</taxon>
        <taxon>Desulfovibrionia</taxon>
        <taxon>Desulfovibrionales</taxon>
        <taxon>Desulfovibrionaceae</taxon>
        <taxon>Oceanidesulfovibrio</taxon>
    </lineage>
</organism>
<evidence type="ECO:0000313" key="9">
    <source>
        <dbReference type="Proteomes" id="UP000503251"/>
    </source>
</evidence>